<name>A0A2U9CBH5_SCOMX</name>
<gene>
    <name evidence="1" type="ORF">SMAX5B_005379</name>
</gene>
<evidence type="ECO:0000313" key="2">
    <source>
        <dbReference type="Proteomes" id="UP000246464"/>
    </source>
</evidence>
<keyword evidence="2" id="KW-1185">Reference proteome</keyword>
<dbReference type="AlphaFoldDB" id="A0A2U9CBH5"/>
<reference evidence="1 2" key="1">
    <citation type="submission" date="2017-12" db="EMBL/GenBank/DDBJ databases">
        <title>Integrating genomic resources of turbot (Scophthalmus maximus) in depth evaluation of genetic and physical mapping variation across individuals.</title>
        <authorList>
            <person name="Martinez P."/>
        </authorList>
    </citation>
    <scope>NUCLEOTIDE SEQUENCE [LARGE SCALE GENOMIC DNA]</scope>
</reference>
<sequence>MSLVDGLAYPPSSSPVGSQFDLSLVSGLADAPSSSAVGGPIDTSLVGGLAELCTSSPVGGPIDTSLVDGLADHLLLIASQWADRASLVVVLANLCFSSVGRSTHHSSVVLPTSAPRRQLVGRSTRP</sequence>
<proteinExistence type="predicted"/>
<dbReference type="EMBL" id="CP026257">
    <property type="protein sequence ID" value="AWP13838.1"/>
    <property type="molecule type" value="Genomic_DNA"/>
</dbReference>
<evidence type="ECO:0000313" key="1">
    <source>
        <dbReference type="EMBL" id="AWP13838.1"/>
    </source>
</evidence>
<organism evidence="1 2">
    <name type="scientific">Scophthalmus maximus</name>
    <name type="common">Turbot</name>
    <name type="synonym">Psetta maxima</name>
    <dbReference type="NCBI Taxonomy" id="52904"/>
    <lineage>
        <taxon>Eukaryota</taxon>
        <taxon>Metazoa</taxon>
        <taxon>Chordata</taxon>
        <taxon>Craniata</taxon>
        <taxon>Vertebrata</taxon>
        <taxon>Euteleostomi</taxon>
        <taxon>Actinopterygii</taxon>
        <taxon>Neopterygii</taxon>
        <taxon>Teleostei</taxon>
        <taxon>Neoteleostei</taxon>
        <taxon>Acanthomorphata</taxon>
        <taxon>Carangaria</taxon>
        <taxon>Pleuronectiformes</taxon>
        <taxon>Pleuronectoidei</taxon>
        <taxon>Scophthalmidae</taxon>
        <taxon>Scophthalmus</taxon>
    </lineage>
</organism>
<accession>A0A2U9CBH5</accession>
<protein>
    <submittedName>
        <fullName evidence="1">Uncharacterized protein</fullName>
    </submittedName>
</protein>
<dbReference type="Proteomes" id="UP000246464">
    <property type="component" value="Chromosome 15"/>
</dbReference>